<feature type="domain" description="Ionotropic glutamate receptor L-glutamate and glycine-binding" evidence="11">
    <location>
        <begin position="123"/>
        <end position="157"/>
    </location>
</feature>
<sequence>MIRTILADGVRRLQLVNVAYGGNTAACRESTSCAAVPGVVKSKLSVQAKKVAYKVYAQVRKSDPQLSVRAACRKVSELTGVSERSVFRIKLDVNSGTLKSPKTVPGFSLILSVPLSEAYWRMMRTQEADLAIGDLTITVSHSRVVDFTLPFMHTGIGNSGRVHKTHCDQLVGVLAYQVSFYTANMAAFLVNEKLQFPIENVHDLAAQSKIKYGCMSSGSTETF</sequence>
<evidence type="ECO:0000256" key="6">
    <source>
        <dbReference type="ARBA" id="ARBA00023136"/>
    </source>
</evidence>
<dbReference type="SUPFAM" id="SSF53850">
    <property type="entry name" value="Periplasmic binding protein-like II"/>
    <property type="match status" value="1"/>
</dbReference>
<dbReference type="Proteomes" id="UP000821866">
    <property type="component" value="Unassembled WGS sequence"/>
</dbReference>
<evidence type="ECO:0000256" key="2">
    <source>
        <dbReference type="ARBA" id="ARBA00022448"/>
    </source>
</evidence>
<reference evidence="12" key="2">
    <citation type="submission" date="2021-09" db="EMBL/GenBank/DDBJ databases">
        <authorList>
            <person name="Jia N."/>
            <person name="Wang J."/>
            <person name="Shi W."/>
            <person name="Du L."/>
            <person name="Sun Y."/>
            <person name="Zhan W."/>
            <person name="Jiang J."/>
            <person name="Wang Q."/>
            <person name="Zhang B."/>
            <person name="Ji P."/>
            <person name="Sakyi L.B."/>
            <person name="Cui X."/>
            <person name="Yuan T."/>
            <person name="Jiang B."/>
            <person name="Yang W."/>
            <person name="Lam T.T.-Y."/>
            <person name="Chang Q."/>
            <person name="Ding S."/>
            <person name="Wang X."/>
            <person name="Zhu J."/>
            <person name="Ruan X."/>
            <person name="Zhao L."/>
            <person name="Wei J."/>
            <person name="Que T."/>
            <person name="Du C."/>
            <person name="Cheng J."/>
            <person name="Dai P."/>
            <person name="Han X."/>
            <person name="Huang E."/>
            <person name="Gao Y."/>
            <person name="Liu J."/>
            <person name="Shao H."/>
            <person name="Ye R."/>
            <person name="Li L."/>
            <person name="Wei W."/>
            <person name="Wang X."/>
            <person name="Wang C."/>
            <person name="Huo Q."/>
            <person name="Li W."/>
            <person name="Guo W."/>
            <person name="Chen H."/>
            <person name="Chen S."/>
            <person name="Zhou L."/>
            <person name="Zhou L."/>
            <person name="Ni X."/>
            <person name="Tian J."/>
            <person name="Zhou Y."/>
            <person name="Sheng Y."/>
            <person name="Liu T."/>
            <person name="Pan Y."/>
            <person name="Xia L."/>
            <person name="Li J."/>
            <person name="Zhao F."/>
            <person name="Cao W."/>
        </authorList>
    </citation>
    <scope>NUCLEOTIDE SEQUENCE</scope>
    <source>
        <strain evidence="12">Rmic-2018</strain>
        <tissue evidence="12">Larvae</tissue>
    </source>
</reference>
<evidence type="ECO:0000259" key="11">
    <source>
        <dbReference type="Pfam" id="PF10613"/>
    </source>
</evidence>
<keyword evidence="5" id="KW-0406">Ion transport</keyword>
<keyword evidence="9" id="KW-1071">Ligand-gated ion channel</keyword>
<name>A0A9J6D0Z9_RHIMP</name>
<dbReference type="PANTHER" id="PTHR18966">
    <property type="entry name" value="IONOTROPIC GLUTAMATE RECEPTOR"/>
    <property type="match status" value="1"/>
</dbReference>
<keyword evidence="4" id="KW-1133">Transmembrane helix</keyword>
<comment type="caution">
    <text evidence="12">The sequence shown here is derived from an EMBL/GenBank/DDBJ whole genome shotgun (WGS) entry which is preliminary data.</text>
</comment>
<evidence type="ECO:0000256" key="8">
    <source>
        <dbReference type="ARBA" id="ARBA00023180"/>
    </source>
</evidence>
<keyword evidence="13" id="KW-1185">Reference proteome</keyword>
<dbReference type="Pfam" id="PF10613">
    <property type="entry name" value="Lig_chan-Glu_bd"/>
    <property type="match status" value="1"/>
</dbReference>
<dbReference type="VEuPathDB" id="VectorBase:LOC119184742"/>
<keyword evidence="7" id="KW-0675">Receptor</keyword>
<dbReference type="InterPro" id="IPR015683">
    <property type="entry name" value="Ionotropic_Glu_rcpt"/>
</dbReference>
<dbReference type="EMBL" id="JABSTU010003834">
    <property type="protein sequence ID" value="KAH7964577.1"/>
    <property type="molecule type" value="Genomic_DNA"/>
</dbReference>
<dbReference type="GO" id="GO:0015276">
    <property type="term" value="F:ligand-gated monoatomic ion channel activity"/>
    <property type="evidence" value="ECO:0007669"/>
    <property type="project" value="InterPro"/>
</dbReference>
<evidence type="ECO:0000313" key="12">
    <source>
        <dbReference type="EMBL" id="KAH7964577.1"/>
    </source>
</evidence>
<keyword evidence="8" id="KW-0325">Glycoprotein</keyword>
<keyword evidence="2" id="KW-0813">Transport</keyword>
<keyword evidence="10" id="KW-0407">Ion channel</keyword>
<dbReference type="Gene3D" id="3.40.190.10">
    <property type="entry name" value="Periplasmic binding protein-like II"/>
    <property type="match status" value="2"/>
</dbReference>
<keyword evidence="6" id="KW-0472">Membrane</keyword>
<evidence type="ECO:0000256" key="5">
    <source>
        <dbReference type="ARBA" id="ARBA00023065"/>
    </source>
</evidence>
<dbReference type="InterPro" id="IPR019594">
    <property type="entry name" value="Glu/Gly-bd"/>
</dbReference>
<comment type="subcellular location">
    <subcellularLocation>
        <location evidence="1">Membrane</location>
        <topology evidence="1">Multi-pass membrane protein</topology>
    </subcellularLocation>
</comment>
<evidence type="ECO:0000256" key="4">
    <source>
        <dbReference type="ARBA" id="ARBA00022989"/>
    </source>
</evidence>
<evidence type="ECO:0000256" key="10">
    <source>
        <dbReference type="ARBA" id="ARBA00023303"/>
    </source>
</evidence>
<proteinExistence type="predicted"/>
<dbReference type="GO" id="GO:0016020">
    <property type="term" value="C:membrane"/>
    <property type="evidence" value="ECO:0007669"/>
    <property type="project" value="UniProtKB-SubCell"/>
</dbReference>
<evidence type="ECO:0000256" key="3">
    <source>
        <dbReference type="ARBA" id="ARBA00022692"/>
    </source>
</evidence>
<dbReference type="AlphaFoldDB" id="A0A9J6D0Z9"/>
<keyword evidence="3" id="KW-0812">Transmembrane</keyword>
<evidence type="ECO:0000256" key="7">
    <source>
        <dbReference type="ARBA" id="ARBA00023170"/>
    </source>
</evidence>
<gene>
    <name evidence="12" type="ORF">HPB51_027185</name>
</gene>
<evidence type="ECO:0000256" key="9">
    <source>
        <dbReference type="ARBA" id="ARBA00023286"/>
    </source>
</evidence>
<evidence type="ECO:0000256" key="1">
    <source>
        <dbReference type="ARBA" id="ARBA00004141"/>
    </source>
</evidence>
<organism evidence="12 13">
    <name type="scientific">Rhipicephalus microplus</name>
    <name type="common">Cattle tick</name>
    <name type="synonym">Boophilus microplus</name>
    <dbReference type="NCBI Taxonomy" id="6941"/>
    <lineage>
        <taxon>Eukaryota</taxon>
        <taxon>Metazoa</taxon>
        <taxon>Ecdysozoa</taxon>
        <taxon>Arthropoda</taxon>
        <taxon>Chelicerata</taxon>
        <taxon>Arachnida</taxon>
        <taxon>Acari</taxon>
        <taxon>Parasitiformes</taxon>
        <taxon>Ixodida</taxon>
        <taxon>Ixodoidea</taxon>
        <taxon>Ixodidae</taxon>
        <taxon>Rhipicephalinae</taxon>
        <taxon>Rhipicephalus</taxon>
        <taxon>Boophilus</taxon>
    </lineage>
</organism>
<protein>
    <recommendedName>
        <fullName evidence="11">Ionotropic glutamate receptor L-glutamate and glycine-binding domain-containing protein</fullName>
    </recommendedName>
</protein>
<reference evidence="12" key="1">
    <citation type="journal article" date="2020" name="Cell">
        <title>Large-Scale Comparative Analyses of Tick Genomes Elucidate Their Genetic Diversity and Vector Capacities.</title>
        <authorList>
            <consortium name="Tick Genome and Microbiome Consortium (TIGMIC)"/>
            <person name="Jia N."/>
            <person name="Wang J."/>
            <person name="Shi W."/>
            <person name="Du L."/>
            <person name="Sun Y."/>
            <person name="Zhan W."/>
            <person name="Jiang J.F."/>
            <person name="Wang Q."/>
            <person name="Zhang B."/>
            <person name="Ji P."/>
            <person name="Bell-Sakyi L."/>
            <person name="Cui X.M."/>
            <person name="Yuan T.T."/>
            <person name="Jiang B.G."/>
            <person name="Yang W.F."/>
            <person name="Lam T.T."/>
            <person name="Chang Q.C."/>
            <person name="Ding S.J."/>
            <person name="Wang X.J."/>
            <person name="Zhu J.G."/>
            <person name="Ruan X.D."/>
            <person name="Zhao L."/>
            <person name="Wei J.T."/>
            <person name="Ye R.Z."/>
            <person name="Que T.C."/>
            <person name="Du C.H."/>
            <person name="Zhou Y.H."/>
            <person name="Cheng J.X."/>
            <person name="Dai P.F."/>
            <person name="Guo W.B."/>
            <person name="Han X.H."/>
            <person name="Huang E.J."/>
            <person name="Li L.F."/>
            <person name="Wei W."/>
            <person name="Gao Y.C."/>
            <person name="Liu J.Z."/>
            <person name="Shao H.Z."/>
            <person name="Wang X."/>
            <person name="Wang C.C."/>
            <person name="Yang T.C."/>
            <person name="Huo Q.B."/>
            <person name="Li W."/>
            <person name="Chen H.Y."/>
            <person name="Chen S.E."/>
            <person name="Zhou L.G."/>
            <person name="Ni X.B."/>
            <person name="Tian J.H."/>
            <person name="Sheng Y."/>
            <person name="Liu T."/>
            <person name="Pan Y.S."/>
            <person name="Xia L.Y."/>
            <person name="Li J."/>
            <person name="Zhao F."/>
            <person name="Cao W.C."/>
        </authorList>
    </citation>
    <scope>NUCLEOTIDE SEQUENCE</scope>
    <source>
        <strain evidence="12">Rmic-2018</strain>
    </source>
</reference>
<evidence type="ECO:0000313" key="13">
    <source>
        <dbReference type="Proteomes" id="UP000821866"/>
    </source>
</evidence>
<accession>A0A9J6D0Z9</accession>